<protein>
    <submittedName>
        <fullName evidence="1">Uncharacterized protein</fullName>
    </submittedName>
</protein>
<organism evidence="1 2">
    <name type="scientific">Rotaria magnacalcarata</name>
    <dbReference type="NCBI Taxonomy" id="392030"/>
    <lineage>
        <taxon>Eukaryota</taxon>
        <taxon>Metazoa</taxon>
        <taxon>Spiralia</taxon>
        <taxon>Gnathifera</taxon>
        <taxon>Rotifera</taxon>
        <taxon>Eurotatoria</taxon>
        <taxon>Bdelloidea</taxon>
        <taxon>Philodinida</taxon>
        <taxon>Philodinidae</taxon>
        <taxon>Rotaria</taxon>
    </lineage>
</organism>
<feature type="non-terminal residue" evidence="1">
    <location>
        <position position="37"/>
    </location>
</feature>
<comment type="caution">
    <text evidence="1">The sequence shown here is derived from an EMBL/GenBank/DDBJ whole genome shotgun (WGS) entry which is preliminary data.</text>
</comment>
<evidence type="ECO:0000313" key="2">
    <source>
        <dbReference type="Proteomes" id="UP000676336"/>
    </source>
</evidence>
<accession>A0A8S3D4E6</accession>
<dbReference type="Proteomes" id="UP000676336">
    <property type="component" value="Unassembled WGS sequence"/>
</dbReference>
<name>A0A8S3D4E6_9BILA</name>
<dbReference type="EMBL" id="CAJOBI010186698">
    <property type="protein sequence ID" value="CAF4946753.1"/>
    <property type="molecule type" value="Genomic_DNA"/>
</dbReference>
<proteinExistence type="predicted"/>
<dbReference type="AlphaFoldDB" id="A0A8S3D4E6"/>
<gene>
    <name evidence="1" type="ORF">SMN809_LOCUS53913</name>
</gene>
<evidence type="ECO:0000313" key="1">
    <source>
        <dbReference type="EMBL" id="CAF4946753.1"/>
    </source>
</evidence>
<reference evidence="1" key="1">
    <citation type="submission" date="2021-02" db="EMBL/GenBank/DDBJ databases">
        <authorList>
            <person name="Nowell W R."/>
        </authorList>
    </citation>
    <scope>NUCLEOTIDE SEQUENCE</scope>
</reference>
<sequence>MLPAATPADVNPTTPKTGIMASGAAIAAPAAMMHAFE</sequence>